<accession>X6PAH3</accession>
<reference evidence="1 2" key="1">
    <citation type="journal article" date="2013" name="Curr. Biol.">
        <title>The Genome of the Foraminiferan Reticulomyxa filosa.</title>
        <authorList>
            <person name="Glockner G."/>
            <person name="Hulsmann N."/>
            <person name="Schleicher M."/>
            <person name="Noegel A.A."/>
            <person name="Eichinger L."/>
            <person name="Gallinger C."/>
            <person name="Pawlowski J."/>
            <person name="Sierra R."/>
            <person name="Euteneuer U."/>
            <person name="Pillet L."/>
            <person name="Moustafa A."/>
            <person name="Platzer M."/>
            <person name="Groth M."/>
            <person name="Szafranski K."/>
            <person name="Schliwa M."/>
        </authorList>
    </citation>
    <scope>NUCLEOTIDE SEQUENCE [LARGE SCALE GENOMIC DNA]</scope>
</reference>
<dbReference type="EMBL" id="ASPP01002399">
    <property type="protein sequence ID" value="ETO34647.1"/>
    <property type="molecule type" value="Genomic_DNA"/>
</dbReference>
<proteinExistence type="predicted"/>
<protein>
    <submittedName>
        <fullName evidence="1">Uncharacterized protein</fullName>
    </submittedName>
</protein>
<keyword evidence="2" id="KW-1185">Reference proteome</keyword>
<gene>
    <name evidence="1" type="ORF">RFI_02443</name>
</gene>
<evidence type="ECO:0000313" key="1">
    <source>
        <dbReference type="EMBL" id="ETO34647.1"/>
    </source>
</evidence>
<name>X6PAH3_RETFI</name>
<comment type="caution">
    <text evidence="1">The sequence shown here is derived from an EMBL/GenBank/DDBJ whole genome shotgun (WGS) entry which is preliminary data.</text>
</comment>
<sequence length="218" mass="25697">MNEIFYCWFLKKFFVSPKKRNIFLVVLNINNISSQTFQTLKELPTPLWHTQCATQTRIPHLWEVMNKDLVILITHSKTNTNNNNKHRNQITLLSFGGSSFTKRHTLVMKYVSVWNNHPIITGRDYDHYEGVRAVIGRSNNHLLFITYYTISVFDLNTFQFIKHNTLPTNDSIFCHCFVSNSKKGQEIMKINKQNYQILLSCESIRCKNDFYIISFKFG</sequence>
<organism evidence="1 2">
    <name type="scientific">Reticulomyxa filosa</name>
    <dbReference type="NCBI Taxonomy" id="46433"/>
    <lineage>
        <taxon>Eukaryota</taxon>
        <taxon>Sar</taxon>
        <taxon>Rhizaria</taxon>
        <taxon>Retaria</taxon>
        <taxon>Foraminifera</taxon>
        <taxon>Monothalamids</taxon>
        <taxon>Reticulomyxidae</taxon>
        <taxon>Reticulomyxa</taxon>
    </lineage>
</organism>
<dbReference type="Proteomes" id="UP000023152">
    <property type="component" value="Unassembled WGS sequence"/>
</dbReference>
<evidence type="ECO:0000313" key="2">
    <source>
        <dbReference type="Proteomes" id="UP000023152"/>
    </source>
</evidence>
<dbReference type="AlphaFoldDB" id="X6PAH3"/>